<evidence type="ECO:0000259" key="6">
    <source>
        <dbReference type="PROSITE" id="PS50003"/>
    </source>
</evidence>
<keyword evidence="2" id="KW-1003">Cell membrane</keyword>
<dbReference type="InterPro" id="IPR001849">
    <property type="entry name" value="PH_domain"/>
</dbReference>
<evidence type="ECO:0000256" key="4">
    <source>
        <dbReference type="SAM" id="Coils"/>
    </source>
</evidence>
<feature type="non-terminal residue" evidence="9">
    <location>
        <position position="763"/>
    </location>
</feature>
<protein>
    <submittedName>
        <fullName evidence="9">PH and SEC7 domain-containing protein 3-like</fullName>
    </submittedName>
</protein>
<dbReference type="Gene3D" id="1.10.1000.11">
    <property type="entry name" value="Arf Nucleotide-binding Site Opener,domain 2"/>
    <property type="match status" value="1"/>
</dbReference>
<dbReference type="Proteomes" id="UP000694865">
    <property type="component" value="Unplaced"/>
</dbReference>
<dbReference type="SUPFAM" id="SSF50729">
    <property type="entry name" value="PH domain-like"/>
    <property type="match status" value="1"/>
</dbReference>
<keyword evidence="3" id="KW-0472">Membrane</keyword>
<evidence type="ECO:0000259" key="7">
    <source>
        <dbReference type="PROSITE" id="PS50190"/>
    </source>
</evidence>
<evidence type="ECO:0000313" key="8">
    <source>
        <dbReference type="Proteomes" id="UP000694865"/>
    </source>
</evidence>
<dbReference type="InterPro" id="IPR023394">
    <property type="entry name" value="Sec7_C_sf"/>
</dbReference>
<dbReference type="SUPFAM" id="SSF48425">
    <property type="entry name" value="Sec7 domain"/>
    <property type="match status" value="1"/>
</dbReference>
<feature type="region of interest" description="Disordered" evidence="5">
    <location>
        <begin position="535"/>
        <end position="561"/>
    </location>
</feature>
<dbReference type="InterPro" id="IPR011993">
    <property type="entry name" value="PH-like_dom_sf"/>
</dbReference>
<feature type="compositionally biased region" description="Low complexity" evidence="5">
    <location>
        <begin position="113"/>
        <end position="199"/>
    </location>
</feature>
<dbReference type="SMART" id="SM00233">
    <property type="entry name" value="PH"/>
    <property type="match status" value="1"/>
</dbReference>
<keyword evidence="4" id="KW-0175">Coiled coil</keyword>
<organism evidence="8 9">
    <name type="scientific">Saccoglossus kowalevskii</name>
    <name type="common">Acorn worm</name>
    <dbReference type="NCBI Taxonomy" id="10224"/>
    <lineage>
        <taxon>Eukaryota</taxon>
        <taxon>Metazoa</taxon>
        <taxon>Hemichordata</taxon>
        <taxon>Enteropneusta</taxon>
        <taxon>Harrimaniidae</taxon>
        <taxon>Saccoglossus</taxon>
    </lineage>
</organism>
<dbReference type="InterPro" id="IPR035999">
    <property type="entry name" value="Sec7_dom_sf"/>
</dbReference>
<comment type="subcellular location">
    <subcellularLocation>
        <location evidence="1">Cell membrane</location>
    </subcellularLocation>
</comment>
<gene>
    <name evidence="9" type="primary">LOC100370425</name>
</gene>
<dbReference type="CDD" id="cd00171">
    <property type="entry name" value="Sec7"/>
    <property type="match status" value="1"/>
</dbReference>
<dbReference type="InterPro" id="IPR000904">
    <property type="entry name" value="Sec7_dom"/>
</dbReference>
<sequence length="763" mass="84953">MVIEDPIVRAKVEDFLGGQDAVETIQASLSKEDLLNEKSKVRNSPKTHRTETSLRQNGPSVAVSPESDKLEIKTKYNKHMSIIRSSSSDSNLSDSPARTLTTTVMIHREDYSSKSTSPSSSKPTSPSSSKPTSPSSSKPTSPLSSKPTSPLSSKPTSPLSSKPTSPLSSKPTSPLSSKSTSPLSSKPTSPLTSKPTSPTVMRHEESLESSQDSVWQRQDVTGGTGSQSSETECSTDQDSQLTDNTVILVNGVEHVSDNSSTEHVNRTRERSPVDSLRDQPDSYDADEADCAVVNVDSVHVDFQDESVDGNICQKFNGNLFPENQDFSTASSDSGSMDSLTESEVSLETELMEHYSDFKSQGEACAGGGTLDLPSAQRLAKRLFNLDGFKKSDVARHLGKKNDFSQLVAEEYLQFFDFAGETLDEALRKFLQAFCLTGETQERERVLTHFSQRYHRNNPEWFSSADAVNTLVCSLILLNTDLHGQNIGKKMSLSAFITNLEGLNDGGNYPRDYLKILYHSIKSNPIEWAVDPDIERQHNDSNASTSSPGNGTIPHAPTMSSNPFVEVQHDPNAKVYMKGYIMRKSIKEANGKKTPRGKRGWRMYFATLRGLILYFHKSEIACQHRFESMCDMLSIHHSLSTRATDYTKKQFVLRLRLADWSEYLLQCSDTGELQDWMQAFNLAAATLSAPPLPAPIGSQRRFCRPLLPSSQTRYSKQEQLSRHESQVQALEAELEDHQMHPPDKGSRMILIQYWREKLEYLQYE</sequence>
<feature type="coiled-coil region" evidence="4">
    <location>
        <begin position="712"/>
        <end position="739"/>
    </location>
</feature>
<dbReference type="InterPro" id="IPR041681">
    <property type="entry name" value="PH_9"/>
</dbReference>
<evidence type="ECO:0000256" key="1">
    <source>
        <dbReference type="ARBA" id="ARBA00004236"/>
    </source>
</evidence>
<dbReference type="PRINTS" id="PR00683">
    <property type="entry name" value="SPECTRINPH"/>
</dbReference>
<evidence type="ECO:0000256" key="2">
    <source>
        <dbReference type="ARBA" id="ARBA00022475"/>
    </source>
</evidence>
<feature type="compositionally biased region" description="Polar residues" evidence="5">
    <location>
        <begin position="539"/>
        <end position="549"/>
    </location>
</feature>
<feature type="compositionally biased region" description="Polar residues" evidence="5">
    <location>
        <begin position="208"/>
        <end position="247"/>
    </location>
</feature>
<feature type="compositionally biased region" description="Low complexity" evidence="5">
    <location>
        <begin position="82"/>
        <end position="95"/>
    </location>
</feature>
<feature type="domain" description="PH" evidence="6">
    <location>
        <begin position="573"/>
        <end position="684"/>
    </location>
</feature>
<accession>A0ABM0MML3</accession>
<dbReference type="RefSeq" id="XP_006821254.1">
    <property type="nucleotide sequence ID" value="XM_006821191.1"/>
</dbReference>
<dbReference type="PANTHER" id="PTHR10663:SF376">
    <property type="entry name" value="PH AND SEC7 DOMAIN-CONTAINING PROTEIN"/>
    <property type="match status" value="1"/>
</dbReference>
<proteinExistence type="predicted"/>
<dbReference type="Pfam" id="PF01369">
    <property type="entry name" value="Sec7"/>
    <property type="match status" value="1"/>
</dbReference>
<dbReference type="PROSITE" id="PS50190">
    <property type="entry name" value="SEC7"/>
    <property type="match status" value="1"/>
</dbReference>
<evidence type="ECO:0000313" key="9">
    <source>
        <dbReference type="RefSeq" id="XP_006821254.1"/>
    </source>
</evidence>
<name>A0ABM0MML3_SACKO</name>
<evidence type="ECO:0000256" key="5">
    <source>
        <dbReference type="SAM" id="MobiDB-lite"/>
    </source>
</evidence>
<feature type="region of interest" description="Disordered" evidence="5">
    <location>
        <begin position="108"/>
        <end position="283"/>
    </location>
</feature>
<feature type="region of interest" description="Disordered" evidence="5">
    <location>
        <begin position="36"/>
        <end position="72"/>
    </location>
</feature>
<dbReference type="Pfam" id="PF15410">
    <property type="entry name" value="PH_9"/>
    <property type="match status" value="1"/>
</dbReference>
<evidence type="ECO:0000256" key="3">
    <source>
        <dbReference type="ARBA" id="ARBA00023136"/>
    </source>
</evidence>
<dbReference type="PANTHER" id="PTHR10663">
    <property type="entry name" value="GUANYL-NUCLEOTIDE EXCHANGE FACTOR"/>
    <property type="match status" value="1"/>
</dbReference>
<dbReference type="PROSITE" id="PS50003">
    <property type="entry name" value="PH_DOMAIN"/>
    <property type="match status" value="1"/>
</dbReference>
<feature type="compositionally biased region" description="Basic and acidic residues" evidence="5">
    <location>
        <begin position="263"/>
        <end position="280"/>
    </location>
</feature>
<dbReference type="CDD" id="cd13295">
    <property type="entry name" value="PH_EFA6"/>
    <property type="match status" value="1"/>
</dbReference>
<dbReference type="GeneID" id="100370425"/>
<dbReference type="SMART" id="SM00222">
    <property type="entry name" value="Sec7"/>
    <property type="match status" value="1"/>
</dbReference>
<dbReference type="InterPro" id="IPR001605">
    <property type="entry name" value="PH_dom-spectrin-type"/>
</dbReference>
<feature type="region of interest" description="Disordered" evidence="5">
    <location>
        <begin position="81"/>
        <end position="100"/>
    </location>
</feature>
<keyword evidence="8" id="KW-1185">Reference proteome</keyword>
<feature type="domain" description="SEC7" evidence="7">
    <location>
        <begin position="350"/>
        <end position="523"/>
    </location>
</feature>
<reference evidence="9" key="1">
    <citation type="submission" date="2025-08" db="UniProtKB">
        <authorList>
            <consortium name="RefSeq"/>
        </authorList>
    </citation>
    <scope>IDENTIFICATION</scope>
    <source>
        <tissue evidence="9">Testes</tissue>
    </source>
</reference>
<dbReference type="Gene3D" id="2.30.29.30">
    <property type="entry name" value="Pleckstrin-homology domain (PH domain)/Phosphotyrosine-binding domain (PTB)"/>
    <property type="match status" value="1"/>
</dbReference>